<dbReference type="PANTHER" id="PTHR46300:SF2">
    <property type="entry name" value="CYTOCHROME P450 MONOOXYGENASE ALNH-RELATED"/>
    <property type="match status" value="1"/>
</dbReference>
<dbReference type="OMA" id="SIWSWIG"/>
<dbReference type="Gene3D" id="1.10.630.10">
    <property type="entry name" value="Cytochrome P450"/>
    <property type="match status" value="1"/>
</dbReference>
<feature type="region of interest" description="Disordered" evidence="6">
    <location>
        <begin position="276"/>
        <end position="298"/>
    </location>
</feature>
<evidence type="ECO:0000256" key="3">
    <source>
        <dbReference type="ARBA" id="ARBA00023004"/>
    </source>
</evidence>
<dbReference type="InterPro" id="IPR050364">
    <property type="entry name" value="Cytochrome_P450_fung"/>
</dbReference>
<feature type="chain" id="PRO_5007900288" description="Cytochrome P450" evidence="7">
    <location>
        <begin position="19"/>
        <end position="507"/>
    </location>
</feature>
<dbReference type="GO" id="GO:0016705">
    <property type="term" value="F:oxidoreductase activity, acting on paired donors, with incorporation or reduction of molecular oxygen"/>
    <property type="evidence" value="ECO:0007669"/>
    <property type="project" value="InterPro"/>
</dbReference>
<dbReference type="PRINTS" id="PR00463">
    <property type="entry name" value="EP450I"/>
</dbReference>
<evidence type="ECO:0000256" key="2">
    <source>
        <dbReference type="ARBA" id="ARBA00023002"/>
    </source>
</evidence>
<feature type="binding site" description="axial binding residue" evidence="5">
    <location>
        <position position="450"/>
    </location>
    <ligand>
        <name>heme</name>
        <dbReference type="ChEBI" id="CHEBI:30413"/>
    </ligand>
    <ligandPart>
        <name>Fe</name>
        <dbReference type="ChEBI" id="CHEBI:18248"/>
    </ligandPart>
</feature>
<dbReference type="STRING" id="4829.A0A168SI72"/>
<dbReference type="GO" id="GO:0004497">
    <property type="term" value="F:monooxygenase activity"/>
    <property type="evidence" value="ECO:0007669"/>
    <property type="project" value="UniProtKB-KW"/>
</dbReference>
<proteinExistence type="predicted"/>
<dbReference type="SUPFAM" id="SSF48264">
    <property type="entry name" value="Cytochrome P450"/>
    <property type="match status" value="1"/>
</dbReference>
<evidence type="ECO:0000313" key="9">
    <source>
        <dbReference type="Proteomes" id="UP000078561"/>
    </source>
</evidence>
<dbReference type="GO" id="GO:0005506">
    <property type="term" value="F:iron ion binding"/>
    <property type="evidence" value="ECO:0007669"/>
    <property type="project" value="InterPro"/>
</dbReference>
<keyword evidence="5" id="KW-0349">Heme</keyword>
<keyword evidence="7" id="KW-0732">Signal</keyword>
<keyword evidence="4" id="KW-0503">Monooxygenase</keyword>
<keyword evidence="3 5" id="KW-0408">Iron</keyword>
<dbReference type="EMBL" id="LT554895">
    <property type="protein sequence ID" value="SAM08470.1"/>
    <property type="molecule type" value="Genomic_DNA"/>
</dbReference>
<dbReference type="CDD" id="cd00302">
    <property type="entry name" value="cytochrome_P450"/>
    <property type="match status" value="1"/>
</dbReference>
<evidence type="ECO:0000256" key="4">
    <source>
        <dbReference type="ARBA" id="ARBA00023033"/>
    </source>
</evidence>
<sequence length="507" mass="57079">MGSMTSTLLSMGITFIFSQFVSQYMWINKKADGTSKESWAPSPPSLPWLWNGMESYERQGPRIFTTWAKACGGFFSVKLGQRRILVVNDGPLVKSLLVEKDQYNSSRVVAGGTEIALTDNGKTVFSAPFTLYWSRLRRSIAGAINTTPAAWFNTLFDTQSEKLIQAIGQAASSNVSGDQLRGLVDLVALETALILVMEQSQVDPEVMVKVLDKVAALEQEQDKIWTQYTIFRLPVMPLLLALRNIFLGDPAVRHRNDLLTHFVDWTQENLAAQDKTSRGPSLSHLLSAISPSKNDPEPEQLKQDEIIINLMHLTLHSYKYLSTALFNMIQRLATLPDMQDRLQQEEETALARAFVKESLRYDPPARAFAHAARVDQDVDWCQQKYRLDEDAEVVVNLDAIHFNPDYYPDPTRFSPDRFLPAKHTVSILDENENKLPAHDHLAFGVGRRLCQGSRVSEDFLTVVLARLVKAYSFAGGNTETVHRANGVWSWLGREETIGTSITFEPRT</sequence>
<evidence type="ECO:0000256" key="1">
    <source>
        <dbReference type="ARBA" id="ARBA00022723"/>
    </source>
</evidence>
<dbReference type="InParanoid" id="A0A168SI72"/>
<evidence type="ECO:0000256" key="5">
    <source>
        <dbReference type="PIRSR" id="PIRSR602401-1"/>
    </source>
</evidence>
<dbReference type="PANTHER" id="PTHR46300">
    <property type="entry name" value="P450, PUTATIVE (EUROFUNG)-RELATED-RELATED"/>
    <property type="match status" value="1"/>
</dbReference>
<dbReference type="InterPro" id="IPR001128">
    <property type="entry name" value="Cyt_P450"/>
</dbReference>
<protein>
    <recommendedName>
        <fullName evidence="10">Cytochrome P450</fullName>
    </recommendedName>
</protein>
<feature type="signal peptide" evidence="7">
    <location>
        <begin position="1"/>
        <end position="18"/>
    </location>
</feature>
<dbReference type="InterPro" id="IPR036396">
    <property type="entry name" value="Cyt_P450_sf"/>
</dbReference>
<organism evidence="8">
    <name type="scientific">Absidia glauca</name>
    <name type="common">Pin mould</name>
    <dbReference type="NCBI Taxonomy" id="4829"/>
    <lineage>
        <taxon>Eukaryota</taxon>
        <taxon>Fungi</taxon>
        <taxon>Fungi incertae sedis</taxon>
        <taxon>Mucoromycota</taxon>
        <taxon>Mucoromycotina</taxon>
        <taxon>Mucoromycetes</taxon>
        <taxon>Mucorales</taxon>
        <taxon>Cunninghamellaceae</taxon>
        <taxon>Absidia</taxon>
    </lineage>
</organism>
<dbReference type="AlphaFoldDB" id="A0A168SI72"/>
<gene>
    <name evidence="8" type="primary">ABSGL_14133.1 scaffold 14385</name>
</gene>
<evidence type="ECO:0008006" key="10">
    <source>
        <dbReference type="Google" id="ProtNLM"/>
    </source>
</evidence>
<keyword evidence="2" id="KW-0560">Oxidoreductase</keyword>
<dbReference type="Pfam" id="PF00067">
    <property type="entry name" value="p450"/>
    <property type="match status" value="1"/>
</dbReference>
<dbReference type="GO" id="GO:0020037">
    <property type="term" value="F:heme binding"/>
    <property type="evidence" value="ECO:0007669"/>
    <property type="project" value="InterPro"/>
</dbReference>
<dbReference type="OrthoDB" id="1470350at2759"/>
<name>A0A168SI72_ABSGL</name>
<reference evidence="8" key="1">
    <citation type="submission" date="2016-04" db="EMBL/GenBank/DDBJ databases">
        <authorList>
            <person name="Evans L.H."/>
            <person name="Alamgir A."/>
            <person name="Owens N."/>
            <person name="Weber N.D."/>
            <person name="Virtaneva K."/>
            <person name="Barbian K."/>
            <person name="Babar A."/>
            <person name="Rosenke K."/>
        </authorList>
    </citation>
    <scope>NUCLEOTIDE SEQUENCE [LARGE SCALE GENOMIC DNA]</scope>
    <source>
        <strain evidence="8">CBS 101.48</strain>
    </source>
</reference>
<keyword evidence="9" id="KW-1185">Reference proteome</keyword>
<comment type="cofactor">
    <cofactor evidence="5">
        <name>heme</name>
        <dbReference type="ChEBI" id="CHEBI:30413"/>
    </cofactor>
</comment>
<accession>A0A168SI72</accession>
<dbReference type="Proteomes" id="UP000078561">
    <property type="component" value="Unassembled WGS sequence"/>
</dbReference>
<evidence type="ECO:0000256" key="7">
    <source>
        <dbReference type="SAM" id="SignalP"/>
    </source>
</evidence>
<evidence type="ECO:0000256" key="6">
    <source>
        <dbReference type="SAM" id="MobiDB-lite"/>
    </source>
</evidence>
<evidence type="ECO:0000313" key="8">
    <source>
        <dbReference type="EMBL" id="SAM08470.1"/>
    </source>
</evidence>
<keyword evidence="1 5" id="KW-0479">Metal-binding</keyword>
<dbReference type="InterPro" id="IPR002401">
    <property type="entry name" value="Cyt_P450_E_grp-I"/>
</dbReference>